<evidence type="ECO:0000256" key="7">
    <source>
        <dbReference type="ARBA" id="ARBA00048258"/>
    </source>
</evidence>
<evidence type="ECO:0000256" key="5">
    <source>
        <dbReference type="ARBA" id="ARBA00022741"/>
    </source>
</evidence>
<keyword evidence="10" id="KW-1185">Reference proteome</keyword>
<dbReference type="AlphaFoldDB" id="A0A6G8FHG3"/>
<dbReference type="Proteomes" id="UP000501387">
    <property type="component" value="Chromosome"/>
</dbReference>
<keyword evidence="3 8" id="KW-0436">Ligase</keyword>
<dbReference type="UniPathway" id="UPA00028">
    <property type="reaction ID" value="UER00005"/>
</dbReference>
<evidence type="ECO:0000256" key="1">
    <source>
        <dbReference type="ARBA" id="ARBA00004990"/>
    </source>
</evidence>
<feature type="binding site" evidence="8">
    <location>
        <position position="65"/>
    </location>
    <ligand>
        <name>beta-alanine</name>
        <dbReference type="ChEBI" id="CHEBI:57966"/>
    </ligand>
</feature>
<dbReference type="EMBL" id="CP049934">
    <property type="protein sequence ID" value="QIM15801.1"/>
    <property type="molecule type" value="Genomic_DNA"/>
</dbReference>
<comment type="miscellaneous">
    <text evidence="8">The reaction proceeds by a bi uni uni bi ping pong mechanism.</text>
</comment>
<organism evidence="9 10">
    <name type="scientific">Leucobacter insecticola</name>
    <dbReference type="NCBI Taxonomy" id="2714934"/>
    <lineage>
        <taxon>Bacteria</taxon>
        <taxon>Bacillati</taxon>
        <taxon>Actinomycetota</taxon>
        <taxon>Actinomycetes</taxon>
        <taxon>Micrococcales</taxon>
        <taxon>Microbacteriaceae</taxon>
        <taxon>Leucobacter</taxon>
    </lineage>
</organism>
<evidence type="ECO:0000313" key="10">
    <source>
        <dbReference type="Proteomes" id="UP000501387"/>
    </source>
</evidence>
<comment type="subunit">
    <text evidence="8">Homodimer.</text>
</comment>
<keyword evidence="6 8" id="KW-0067">ATP-binding</keyword>
<dbReference type="HAMAP" id="MF_00158">
    <property type="entry name" value="PanC"/>
    <property type="match status" value="1"/>
</dbReference>
<sequence>MRIVRTIHELRDALQSVRTGGSIGAARVGMVPTMGALHEGHLSLVRTARAENDCVVMSIFVNPTQFGEAADLAAYPRQEAQDVELAESAGVDLVFAPSVAEMYPTGFATAVHVSGPLTEVLEGAGRGSAHFDGVATIVSKLLLAVLPDNAYFGQKDAQQLRVVQRMTQDLGIPTRIRSCPTLRDEDGLALSSRNALLSDTERASASRIPSALTAVTAALAAGDISVSRLRAVAEEVLVGGNLDVEYVEIVDPDTFESVKFVERPALCAIAARVGTVRLIDNTLLVPQR</sequence>
<dbReference type="RefSeq" id="WP_166322235.1">
    <property type="nucleotide sequence ID" value="NZ_CP049934.1"/>
</dbReference>
<dbReference type="GO" id="GO:0005524">
    <property type="term" value="F:ATP binding"/>
    <property type="evidence" value="ECO:0007669"/>
    <property type="project" value="UniProtKB-KW"/>
</dbReference>
<comment type="catalytic activity">
    <reaction evidence="7 8">
        <text>(R)-pantoate + beta-alanine + ATP = (R)-pantothenate + AMP + diphosphate + H(+)</text>
        <dbReference type="Rhea" id="RHEA:10912"/>
        <dbReference type="ChEBI" id="CHEBI:15378"/>
        <dbReference type="ChEBI" id="CHEBI:15980"/>
        <dbReference type="ChEBI" id="CHEBI:29032"/>
        <dbReference type="ChEBI" id="CHEBI:30616"/>
        <dbReference type="ChEBI" id="CHEBI:33019"/>
        <dbReference type="ChEBI" id="CHEBI:57966"/>
        <dbReference type="ChEBI" id="CHEBI:456215"/>
        <dbReference type="EC" id="6.3.2.1"/>
    </reaction>
</comment>
<dbReference type="Gene3D" id="3.30.1300.10">
    <property type="entry name" value="Pantoate-beta-alanine ligase, C-terminal domain"/>
    <property type="match status" value="1"/>
</dbReference>
<dbReference type="GO" id="GO:0005829">
    <property type="term" value="C:cytosol"/>
    <property type="evidence" value="ECO:0007669"/>
    <property type="project" value="TreeGrafter"/>
</dbReference>
<dbReference type="NCBIfam" id="TIGR00018">
    <property type="entry name" value="panC"/>
    <property type="match status" value="1"/>
</dbReference>
<feature type="binding site" evidence="8">
    <location>
        <begin position="190"/>
        <end position="193"/>
    </location>
    <ligand>
        <name>ATP</name>
        <dbReference type="ChEBI" id="CHEBI:30616"/>
    </ligand>
</feature>
<dbReference type="InterPro" id="IPR003721">
    <property type="entry name" value="Pantoate_ligase"/>
</dbReference>
<evidence type="ECO:0000313" key="9">
    <source>
        <dbReference type="EMBL" id="QIM15801.1"/>
    </source>
</evidence>
<dbReference type="Gene3D" id="3.40.50.620">
    <property type="entry name" value="HUPs"/>
    <property type="match status" value="1"/>
</dbReference>
<dbReference type="EC" id="6.3.2.1" evidence="8"/>
<keyword evidence="4 8" id="KW-0566">Pantothenate biosynthesis</keyword>
<dbReference type="KEGG" id="lins:G7067_04225"/>
<dbReference type="GO" id="GO:0004592">
    <property type="term" value="F:pantoate-beta-alanine ligase activity"/>
    <property type="evidence" value="ECO:0007669"/>
    <property type="project" value="UniProtKB-UniRule"/>
</dbReference>
<dbReference type="InterPro" id="IPR042176">
    <property type="entry name" value="Pantoate_ligase_C"/>
</dbReference>
<feature type="binding site" evidence="8">
    <location>
        <position position="159"/>
    </location>
    <ligand>
        <name>(R)-pantoate</name>
        <dbReference type="ChEBI" id="CHEBI:15980"/>
    </ligand>
</feature>
<comment type="function">
    <text evidence="8">Catalyzes the condensation of pantoate with beta-alanine in an ATP-dependent reaction via a pantoyl-adenylate intermediate.</text>
</comment>
<keyword evidence="8" id="KW-0963">Cytoplasm</keyword>
<dbReference type="GO" id="GO:0015940">
    <property type="term" value="P:pantothenate biosynthetic process"/>
    <property type="evidence" value="ECO:0007669"/>
    <property type="project" value="UniProtKB-UniRule"/>
</dbReference>
<comment type="similarity">
    <text evidence="2 8">Belongs to the pantothenate synthetase family.</text>
</comment>
<reference evidence="9 10" key="1">
    <citation type="submission" date="2020-03" db="EMBL/GenBank/DDBJ databases">
        <title>Leucobacter sp. nov., isolated from beetles.</title>
        <authorList>
            <person name="Hyun D.-W."/>
            <person name="Bae J.-W."/>
        </authorList>
    </citation>
    <scope>NUCLEOTIDE SEQUENCE [LARGE SCALE GENOMIC DNA]</scope>
    <source>
        <strain evidence="9 10">HDW9B</strain>
    </source>
</reference>
<dbReference type="PANTHER" id="PTHR21299:SF1">
    <property type="entry name" value="PANTOATE--BETA-ALANINE LIGASE"/>
    <property type="match status" value="1"/>
</dbReference>
<feature type="active site" description="Proton donor" evidence="8">
    <location>
        <position position="41"/>
    </location>
</feature>
<evidence type="ECO:0000256" key="6">
    <source>
        <dbReference type="ARBA" id="ARBA00022840"/>
    </source>
</evidence>
<dbReference type="PANTHER" id="PTHR21299">
    <property type="entry name" value="CYTIDYLATE KINASE/PANTOATE-BETA-ALANINE LIGASE"/>
    <property type="match status" value="1"/>
</dbReference>
<dbReference type="CDD" id="cd00560">
    <property type="entry name" value="PanC"/>
    <property type="match status" value="1"/>
</dbReference>
<accession>A0A6G8FHG3</accession>
<feature type="binding site" evidence="8">
    <location>
        <position position="182"/>
    </location>
    <ligand>
        <name>ATP</name>
        <dbReference type="ChEBI" id="CHEBI:30616"/>
    </ligand>
</feature>
<dbReference type="Pfam" id="PF02569">
    <property type="entry name" value="Pantoate_ligase"/>
    <property type="match status" value="1"/>
</dbReference>
<feature type="binding site" evidence="8">
    <location>
        <begin position="153"/>
        <end position="156"/>
    </location>
    <ligand>
        <name>ATP</name>
        <dbReference type="ChEBI" id="CHEBI:30616"/>
    </ligand>
</feature>
<evidence type="ECO:0000256" key="3">
    <source>
        <dbReference type="ARBA" id="ARBA00022598"/>
    </source>
</evidence>
<evidence type="ECO:0000256" key="8">
    <source>
        <dbReference type="HAMAP-Rule" id="MF_00158"/>
    </source>
</evidence>
<name>A0A6G8FHG3_9MICO</name>
<dbReference type="SUPFAM" id="SSF52374">
    <property type="entry name" value="Nucleotidylyl transferase"/>
    <property type="match status" value="1"/>
</dbReference>
<comment type="pathway">
    <text evidence="1 8">Cofactor biosynthesis; (R)-pantothenate biosynthesis; (R)-pantothenate from (R)-pantoate and beta-alanine: step 1/1.</text>
</comment>
<keyword evidence="5 8" id="KW-0547">Nucleotide-binding</keyword>
<dbReference type="NCBIfam" id="TIGR00125">
    <property type="entry name" value="cyt_tran_rel"/>
    <property type="match status" value="1"/>
</dbReference>
<protein>
    <recommendedName>
        <fullName evidence="8">Pantothenate synthetase</fullName>
        <shortName evidence="8">PS</shortName>
        <ecNumber evidence="8">6.3.2.1</ecNumber>
    </recommendedName>
    <alternativeName>
        <fullName evidence="8">Pantoate--beta-alanine ligase</fullName>
    </alternativeName>
    <alternativeName>
        <fullName evidence="8">Pantoate-activating enzyme</fullName>
    </alternativeName>
</protein>
<comment type="subcellular location">
    <subcellularLocation>
        <location evidence="8">Cytoplasm</location>
    </subcellularLocation>
</comment>
<feature type="binding site" evidence="8">
    <location>
        <position position="65"/>
    </location>
    <ligand>
        <name>(R)-pantoate</name>
        <dbReference type="ChEBI" id="CHEBI:15980"/>
    </ligand>
</feature>
<evidence type="ECO:0000256" key="4">
    <source>
        <dbReference type="ARBA" id="ARBA00022655"/>
    </source>
</evidence>
<feature type="binding site" evidence="8">
    <location>
        <begin position="34"/>
        <end position="41"/>
    </location>
    <ligand>
        <name>ATP</name>
        <dbReference type="ChEBI" id="CHEBI:30616"/>
    </ligand>
</feature>
<proteinExistence type="inferred from homology"/>
<gene>
    <name evidence="8" type="primary">panC</name>
    <name evidence="9" type="ORF">G7067_04225</name>
</gene>
<dbReference type="InterPro" id="IPR004821">
    <property type="entry name" value="Cyt_trans-like"/>
</dbReference>
<evidence type="ECO:0000256" key="2">
    <source>
        <dbReference type="ARBA" id="ARBA00009256"/>
    </source>
</evidence>
<dbReference type="InterPro" id="IPR014729">
    <property type="entry name" value="Rossmann-like_a/b/a_fold"/>
</dbReference>